<dbReference type="InterPro" id="IPR015507">
    <property type="entry name" value="rRNA-MeTfrase_E"/>
</dbReference>
<feature type="active site" description="Proton acceptor" evidence="8">
    <location>
        <position position="157"/>
    </location>
</feature>
<keyword evidence="5 8" id="KW-0808">Transferase</keyword>
<dbReference type="VEuPathDB" id="PiroplasmaDB:BmR1_04g06596"/>
<dbReference type="GO" id="GO:0005730">
    <property type="term" value="C:nucleolus"/>
    <property type="evidence" value="ECO:0007669"/>
    <property type="project" value="UniProtKB-SubCell"/>
</dbReference>
<accession>A0A1N6LXT3</accession>
<evidence type="ECO:0000313" key="13">
    <source>
        <dbReference type="EMBL" id="SIO73671.1"/>
    </source>
</evidence>
<keyword evidence="4 8" id="KW-0489">Methyltransferase</keyword>
<name>A0A1N6LXT3_BABMR</name>
<dbReference type="OrthoDB" id="1287559at2759"/>
<dbReference type="FunFam" id="3.40.50.150:FF:000004">
    <property type="entry name" value="AdoMet-dependent rRNA methyltransferase SPB1"/>
    <property type="match status" value="1"/>
</dbReference>
<keyword evidence="2 8" id="KW-0690">Ribosome biogenesis</keyword>
<reference evidence="13 14" key="2">
    <citation type="journal article" date="2013" name="PLoS ONE">
        <title>Whole genome mapping and re-organization of the nuclear and mitochondrial genomes of Babesia microti isolates.</title>
        <authorList>
            <person name="Cornillot E."/>
            <person name="Dassouli A."/>
            <person name="Garg A."/>
            <person name="Pachikara N."/>
            <person name="Randazzo S."/>
            <person name="Depoix D."/>
            <person name="Carcy B."/>
            <person name="Delbecq S."/>
            <person name="Frutos R."/>
            <person name="Silva J.C."/>
            <person name="Sutton R."/>
            <person name="Krause P.J."/>
            <person name="Mamoun C.B."/>
        </authorList>
    </citation>
    <scope>NUCLEOTIDE SEQUENCE [LARGE SCALE GENOMIC DNA]</scope>
    <source>
        <strain evidence="13 14">RI</strain>
    </source>
</reference>
<sequence length="956" mass="110014">MARKTKLAKSRLDKYYNLAKEQGYRARSAYKLIQISKRYNIFRDCNTLIDLCAAPGGWLQVASDTMPINSLIIGVDLVPIKPIKNVITLQLDITSQYAKHTLLKRMNGAKADVILHDGSPNMGSNWNLDAFNQNQLVLSATNLACNLLRKGGTYVTKVFRSADYSSLIWVFQELFHIVKATKPQSSRIVSAEIFVICMRYKSPQFLDPKLFDFKHVFKNRGLNPDQKLTEDSDKSKSLSHLLKLKERNKRQGYSDGDDYREVSIIDYLKSDNPSDILVNYNRIRFIESETSDIIRNHPLTTQEILTLFSDLQVLGKKDLLLLLKWRMRLLKCIKDDKLPIPELLAKLPTIQVLPPLQNDELKELDDELDTKVSEIKNNSKKLSKSMKKKQKRFLENLKKGTQIAQNEDSELFSNTKESQLLLEHGSDIESCVDSISDHEEIENETYIPIDVENDYKCIEEELEKDYVMQKERLKIKAEKASKKATRREASYIAKIQQLTEETKRIESSGFKTWQSDDEYNSESENEELKLQFAEESQSEGEKLDVKSSTGESCIVGGDNCYKIVNSKSEEKNIYIDESGIDYQNEFNRTEFSNEIDEVQSIGIKHIDSIYASDKTDLDKSCEFTAVQSELLKNAKEGRINKSIKGLNTKNTSKTKDAKIYRDELPNDTLSVDCITNINHNVKSLHSKKDITTKTTPEETPEVERWFKQDIFNMPDDTISNDVVSFKSNVSNRNTDNNVELHPTKDNSKPNAFVVGDGNEDSKKSKLDPDKIQLLGPLLISKKSRLDLMDGMYNRYAYNEDIEDLPLWFREDEEMHTKVQLPLTKEQMRVYRMKLKEIKSLPIRKVKEAISRRMKKIQNKLDKVRTDTERISNRNDVSIVHQIEKNKKILRKVAKDAVGKKNKVYVVSNKFGNNSVRSGKKSGEVIKFVDKRMKKDNRNAKKTRKVRKTGRHKGRGG</sequence>
<dbReference type="GO" id="GO:0016435">
    <property type="term" value="F:rRNA (guanine) methyltransferase activity"/>
    <property type="evidence" value="ECO:0007669"/>
    <property type="project" value="TreeGrafter"/>
</dbReference>
<feature type="binding site" evidence="8">
    <location>
        <position position="58"/>
    </location>
    <ligand>
        <name>S-adenosyl-L-methionine</name>
        <dbReference type="ChEBI" id="CHEBI:59789"/>
    </ligand>
</feature>
<feature type="binding site" evidence="8">
    <location>
        <position position="76"/>
    </location>
    <ligand>
        <name>S-adenosyl-L-methionine</name>
        <dbReference type="ChEBI" id="CHEBI:59789"/>
    </ligand>
</feature>
<feature type="compositionally biased region" description="Basic residues" evidence="9">
    <location>
        <begin position="939"/>
        <end position="956"/>
    </location>
</feature>
<evidence type="ECO:0000256" key="2">
    <source>
        <dbReference type="ARBA" id="ARBA00022517"/>
    </source>
</evidence>
<dbReference type="KEGG" id="bmic:BmR1_04g06596"/>
<feature type="domain" description="Ribosomal RNA methyltransferase SPB1-like C-terminal" evidence="11">
    <location>
        <begin position="738"/>
        <end position="944"/>
    </location>
</feature>
<keyword evidence="8" id="KW-0175">Coiled coil</keyword>
<dbReference type="InterPro" id="IPR002877">
    <property type="entry name" value="RNA_MeTrfase_FtsJ_dom"/>
</dbReference>
<dbReference type="Gene3D" id="3.40.50.150">
    <property type="entry name" value="Vaccinia Virus protein VP39"/>
    <property type="match status" value="1"/>
</dbReference>
<dbReference type="InterPro" id="IPR012920">
    <property type="entry name" value="rRNA_MeTfrase_SPB1-like_C"/>
</dbReference>
<reference evidence="13 14" key="3">
    <citation type="journal article" date="2016" name="Sci. Rep.">
        <title>Genome-wide diversity and gene expression profiling of Babesia microti isolates identify polymorphic genes that mediate host-pathogen interactions.</title>
        <authorList>
            <person name="Silva J.C."/>
            <person name="Cornillot E."/>
            <person name="McCracken C."/>
            <person name="Usmani-Brown S."/>
            <person name="Dwivedi A."/>
            <person name="Ifeonu O.O."/>
            <person name="Crabtree J."/>
            <person name="Gotia H.T."/>
            <person name="Virji A.Z."/>
            <person name="Reynes C."/>
            <person name="Colinge J."/>
            <person name="Kumar V."/>
            <person name="Lawres L."/>
            <person name="Pazzi J.E."/>
            <person name="Pablo J.V."/>
            <person name="Hung C."/>
            <person name="Brancato J."/>
            <person name="Kumari P."/>
            <person name="Orvis J."/>
            <person name="Tretina K."/>
            <person name="Chibucos M."/>
            <person name="Ott S."/>
            <person name="Sadzewicz L."/>
            <person name="Sengamalay N."/>
            <person name="Shetty A.C."/>
            <person name="Su Q."/>
            <person name="Tallon L."/>
            <person name="Fraser C.M."/>
            <person name="Frutos R."/>
            <person name="Molina D.M."/>
            <person name="Krause P.J."/>
            <person name="Ben Mamoun C."/>
        </authorList>
    </citation>
    <scope>NUCLEOTIDE SEQUENCE [LARGE SCALE GENOMIC DNA]</scope>
    <source>
        <strain evidence="13 14">RI</strain>
    </source>
</reference>
<dbReference type="AlphaFoldDB" id="A0A1N6LXT3"/>
<evidence type="ECO:0000256" key="9">
    <source>
        <dbReference type="SAM" id="MobiDB-lite"/>
    </source>
</evidence>
<dbReference type="SUPFAM" id="SSF53335">
    <property type="entry name" value="S-adenosyl-L-methionine-dependent methyltransferases"/>
    <property type="match status" value="1"/>
</dbReference>
<evidence type="ECO:0000256" key="5">
    <source>
        <dbReference type="ARBA" id="ARBA00022679"/>
    </source>
</evidence>
<dbReference type="Proteomes" id="UP000002899">
    <property type="component" value="Chromosome IV"/>
</dbReference>
<dbReference type="HAMAP" id="MF_01547">
    <property type="entry name" value="RNA_methyltr_E"/>
    <property type="match status" value="1"/>
</dbReference>
<dbReference type="PANTHER" id="PTHR10920">
    <property type="entry name" value="RIBOSOMAL RNA METHYLTRANSFERASE"/>
    <property type="match status" value="1"/>
</dbReference>
<comment type="similarity">
    <text evidence="8">Belongs to the class I-like SAM-binding methyltransferase superfamily. RNA methyltransferase RlmE family. SPB1 subfamily.</text>
</comment>
<evidence type="ECO:0000256" key="3">
    <source>
        <dbReference type="ARBA" id="ARBA00022552"/>
    </source>
</evidence>
<feature type="binding site" evidence="8">
    <location>
        <position position="56"/>
    </location>
    <ligand>
        <name>S-adenosyl-L-methionine</name>
        <dbReference type="ChEBI" id="CHEBI:59789"/>
    </ligand>
</feature>
<keyword evidence="6 8" id="KW-0949">S-adenosyl-L-methionine</keyword>
<dbReference type="InterPro" id="IPR029063">
    <property type="entry name" value="SAM-dependent_MTases_sf"/>
</dbReference>
<evidence type="ECO:0000256" key="7">
    <source>
        <dbReference type="ARBA" id="ARBA00023242"/>
    </source>
</evidence>
<dbReference type="Pfam" id="PF11861">
    <property type="entry name" value="DUF3381"/>
    <property type="match status" value="1"/>
</dbReference>
<feature type="domain" description="Ribosomal RNA methyltransferase FtsJ" evidence="10">
    <location>
        <begin position="24"/>
        <end position="200"/>
    </location>
</feature>
<dbReference type="HAMAP" id="MF_03163">
    <property type="entry name" value="RNA_methyltr_E_SPB1"/>
    <property type="match status" value="1"/>
</dbReference>
<feature type="binding site" evidence="8">
    <location>
        <position position="92"/>
    </location>
    <ligand>
        <name>S-adenosyl-L-methionine</name>
        <dbReference type="ChEBI" id="CHEBI:59789"/>
    </ligand>
</feature>
<evidence type="ECO:0000256" key="1">
    <source>
        <dbReference type="ARBA" id="ARBA00004604"/>
    </source>
</evidence>
<evidence type="ECO:0000259" key="11">
    <source>
        <dbReference type="Pfam" id="PF07780"/>
    </source>
</evidence>
<keyword evidence="7 8" id="KW-0539">Nucleus</keyword>
<dbReference type="GeneID" id="24425965"/>
<evidence type="ECO:0000313" key="14">
    <source>
        <dbReference type="Proteomes" id="UP000002899"/>
    </source>
</evidence>
<evidence type="ECO:0000259" key="12">
    <source>
        <dbReference type="Pfam" id="PF11861"/>
    </source>
</evidence>
<dbReference type="InterPro" id="IPR028589">
    <property type="entry name" value="SPB1-like"/>
</dbReference>
<feature type="region of interest" description="Disordered" evidence="9">
    <location>
        <begin position="930"/>
        <end position="956"/>
    </location>
</feature>
<reference evidence="13 14" key="1">
    <citation type="journal article" date="2012" name="Nucleic Acids Res.">
        <title>Sequencing of the smallest Apicomplexan genome from the human pathogen Babesia microti.</title>
        <authorList>
            <person name="Cornillot E."/>
            <person name="Hadj-Kaddour K."/>
            <person name="Dassouli A."/>
            <person name="Noel B."/>
            <person name="Ranwez V."/>
            <person name="Vacherie B."/>
            <person name="Augagneur Y."/>
            <person name="Bres V."/>
            <person name="Duclos A."/>
            <person name="Randazzo S."/>
            <person name="Carcy B."/>
            <person name="Debierre-Grockiego F."/>
            <person name="Delbecq S."/>
            <person name="Moubri-Menage K."/>
            <person name="Shams-Eldin H."/>
            <person name="Usmani-Brown S."/>
            <person name="Bringaud F."/>
            <person name="Wincker P."/>
            <person name="Vivares C.P."/>
            <person name="Schwarz R.T."/>
            <person name="Schetters T.P."/>
            <person name="Krause P.J."/>
            <person name="Gorenflot A."/>
            <person name="Berry V."/>
            <person name="Barbe V."/>
            <person name="Ben Mamoun C."/>
        </authorList>
    </citation>
    <scope>NUCLEOTIDE SEQUENCE [LARGE SCALE GENOMIC DNA]</scope>
    <source>
        <strain evidence="13 14">RI</strain>
    </source>
</reference>
<keyword evidence="14" id="KW-1185">Reference proteome</keyword>
<comment type="catalytic activity">
    <reaction evidence="8">
        <text>a ribonucleotide in rRNA + S-adenosyl-L-methionine = a 2'-O-methylribonucleotide in rRNA + S-adenosyl-L-homocysteine + H(+)</text>
        <dbReference type="Rhea" id="RHEA:48628"/>
        <dbReference type="Rhea" id="RHEA-COMP:12164"/>
        <dbReference type="Rhea" id="RHEA-COMP:12165"/>
        <dbReference type="ChEBI" id="CHEBI:15378"/>
        <dbReference type="ChEBI" id="CHEBI:57856"/>
        <dbReference type="ChEBI" id="CHEBI:59789"/>
        <dbReference type="ChEBI" id="CHEBI:90675"/>
        <dbReference type="ChEBI" id="CHEBI:90676"/>
    </reaction>
</comment>
<evidence type="ECO:0000256" key="8">
    <source>
        <dbReference type="HAMAP-Rule" id="MF_03163"/>
    </source>
</evidence>
<protein>
    <recommendedName>
        <fullName evidence="8">Putative rRNA methyltransferase</fullName>
        <ecNumber evidence="8">2.1.1.-</ecNumber>
    </recommendedName>
    <alternativeName>
        <fullName evidence="8">2'-O-ribose RNA methyltransferase SPB1 homolog</fullName>
    </alternativeName>
</protein>
<dbReference type="InterPro" id="IPR024576">
    <property type="entry name" value="rRNA_MeTfrase_Spb1_DUF3381"/>
</dbReference>
<dbReference type="Pfam" id="PF07780">
    <property type="entry name" value="Spb1_C"/>
    <property type="match status" value="1"/>
</dbReference>
<feature type="domain" description="DUF3381" evidence="12">
    <location>
        <begin position="245"/>
        <end position="394"/>
    </location>
</feature>
<dbReference type="Pfam" id="PF01728">
    <property type="entry name" value="FtsJ"/>
    <property type="match status" value="1"/>
</dbReference>
<feature type="coiled-coil region" evidence="8">
    <location>
        <begin position="358"/>
        <end position="392"/>
    </location>
</feature>
<keyword evidence="3 8" id="KW-0698">rRNA processing</keyword>
<dbReference type="EMBL" id="LN871599">
    <property type="protein sequence ID" value="SIO73671.1"/>
    <property type="molecule type" value="Genomic_DNA"/>
</dbReference>
<dbReference type="EC" id="2.1.1.-" evidence="8"/>
<dbReference type="InterPro" id="IPR050082">
    <property type="entry name" value="RNA_methyltr_RlmE"/>
</dbReference>
<dbReference type="GO" id="GO:0008650">
    <property type="term" value="F:rRNA (uridine-2'-O-)-methyltransferase activity"/>
    <property type="evidence" value="ECO:0007669"/>
    <property type="project" value="TreeGrafter"/>
</dbReference>
<feature type="region of interest" description="Disordered" evidence="9">
    <location>
        <begin position="729"/>
        <end position="766"/>
    </location>
</feature>
<feature type="coiled-coil region" evidence="8">
    <location>
        <begin position="846"/>
        <end position="873"/>
    </location>
</feature>
<dbReference type="GO" id="GO:0030687">
    <property type="term" value="C:preribosome, large subunit precursor"/>
    <property type="evidence" value="ECO:0007669"/>
    <property type="project" value="TreeGrafter"/>
</dbReference>
<dbReference type="PANTHER" id="PTHR10920:SF13">
    <property type="entry name" value="PRE-RRNA 2'-O-RIBOSE RNA METHYLTRANSFERASE FTSJ3"/>
    <property type="match status" value="1"/>
</dbReference>
<evidence type="ECO:0000259" key="10">
    <source>
        <dbReference type="Pfam" id="PF01728"/>
    </source>
</evidence>
<dbReference type="GO" id="GO:0000466">
    <property type="term" value="P:maturation of 5.8S rRNA from tricistronic rRNA transcript (SSU-rRNA, 5.8S rRNA, LSU-rRNA)"/>
    <property type="evidence" value="ECO:0007669"/>
    <property type="project" value="TreeGrafter"/>
</dbReference>
<proteinExistence type="inferred from homology"/>
<dbReference type="RefSeq" id="XP_012649924.2">
    <property type="nucleotide sequence ID" value="XM_012794470.2"/>
</dbReference>
<comment type="function">
    <text evidence="8">Probable methyltransferase involved in the maturation of rRNA and in the biogenesis of ribosomal subunits.</text>
</comment>
<evidence type="ECO:0000256" key="6">
    <source>
        <dbReference type="ARBA" id="ARBA00022691"/>
    </source>
</evidence>
<evidence type="ECO:0000256" key="4">
    <source>
        <dbReference type="ARBA" id="ARBA00022603"/>
    </source>
</evidence>
<organism evidence="13 14">
    <name type="scientific">Babesia microti (strain RI)</name>
    <dbReference type="NCBI Taxonomy" id="1133968"/>
    <lineage>
        <taxon>Eukaryota</taxon>
        <taxon>Sar</taxon>
        <taxon>Alveolata</taxon>
        <taxon>Apicomplexa</taxon>
        <taxon>Aconoidasida</taxon>
        <taxon>Piroplasmida</taxon>
        <taxon>Babesiidae</taxon>
        <taxon>Babesia</taxon>
    </lineage>
</organism>
<feature type="binding site" evidence="8">
    <location>
        <position position="117"/>
    </location>
    <ligand>
        <name>S-adenosyl-L-methionine</name>
        <dbReference type="ChEBI" id="CHEBI:59789"/>
    </ligand>
</feature>
<dbReference type="GO" id="GO:0000463">
    <property type="term" value="P:maturation of LSU-rRNA from tricistronic rRNA transcript (SSU-rRNA, 5.8S rRNA, LSU-rRNA)"/>
    <property type="evidence" value="ECO:0007669"/>
    <property type="project" value="TreeGrafter"/>
</dbReference>
<gene>
    <name evidence="13" type="ORF">BmR1_04g06596</name>
</gene>
<comment type="subcellular location">
    <subcellularLocation>
        <location evidence="1 8">Nucleus</location>
        <location evidence="1 8">Nucleolus</location>
    </subcellularLocation>
</comment>